<gene>
    <name evidence="2" type="primary">SWPV2-196</name>
</gene>
<accession>A0A1V0QGG1</accession>
<feature type="region of interest" description="Disordered" evidence="1">
    <location>
        <begin position="25"/>
        <end position="60"/>
    </location>
</feature>
<protein>
    <submittedName>
        <fullName evidence="2">SWPV2-ORF196</fullName>
    </submittedName>
</protein>
<feature type="region of interest" description="Disordered" evidence="1">
    <location>
        <begin position="1"/>
        <end position="20"/>
    </location>
</feature>
<name>A0A1V0QGG1_CNPV</name>
<evidence type="ECO:0000256" key="1">
    <source>
        <dbReference type="SAM" id="MobiDB-lite"/>
    </source>
</evidence>
<organism evidence="2">
    <name type="scientific">Shearwaterpox virus</name>
    <dbReference type="NCBI Taxonomy" id="1974596"/>
    <lineage>
        <taxon>Viruses</taxon>
        <taxon>Varidnaviria</taxon>
        <taxon>Bamfordvirae</taxon>
        <taxon>Nucleocytoviricota</taxon>
        <taxon>Pokkesviricetes</taxon>
        <taxon>Chitovirales</taxon>
        <taxon>Poxviridae</taxon>
        <taxon>Chordopoxvirinae</taxon>
        <taxon>Avipoxvirus</taxon>
        <taxon>Avipoxvirus canarypox</taxon>
        <taxon>Canarypox virus</taxon>
    </lineage>
</organism>
<dbReference type="EMBL" id="KX857215">
    <property type="protein sequence ID" value="ARE67438.1"/>
    <property type="molecule type" value="Genomic_DNA"/>
</dbReference>
<feature type="compositionally biased region" description="Polar residues" evidence="1">
    <location>
        <begin position="31"/>
        <end position="58"/>
    </location>
</feature>
<sequence>MKDIKMPSPSQKDVLTLSHEKEIRNYEGRQDSFQGRQDSFQGRQDSFQGRQDSFQDMASTEDPILSKIKSKIERTGGDTHNKENIKYLINIIMEDIEHPLHKEIDKQLECRNDALDMVNNLRVEDQIKDIMQCLIREIALGKMSSCIYNYAVCKLYTTNEILSCKVKEYFIKSILKDSDSITTKKSPIDELKMLEKLIDY</sequence>
<dbReference type="Proteomes" id="UP000319767">
    <property type="component" value="Segment"/>
</dbReference>
<evidence type="ECO:0000313" key="2">
    <source>
        <dbReference type="EMBL" id="ARE67438.1"/>
    </source>
</evidence>
<reference evidence="2" key="1">
    <citation type="journal article" date="2017" name="BMC Genomics">
        <title>Genomic characterization of two novel pathogenic avipoxviruses isolated from pacific shearwaters (Ardenna spp.).</title>
        <authorList>
            <person name="Sarker S."/>
            <person name="Das S."/>
            <person name="Lavers J.L."/>
            <person name="Hutton I."/>
            <person name="Helbig K."/>
            <person name="Imbery J."/>
            <person name="Upton C."/>
            <person name="Raidal S.R."/>
        </authorList>
    </citation>
    <scope>NUCLEOTIDE SEQUENCE [LARGE SCALE GENOMIC DNA]</scope>
    <source>
        <strain evidence="2">SWPV-2</strain>
    </source>
</reference>
<proteinExistence type="predicted"/>